<protein>
    <submittedName>
        <fullName evidence="7">Lymphocyte antigen 6 family member pge</fullName>
    </submittedName>
</protein>
<dbReference type="FunFam" id="2.10.60.10:FF:000037">
    <property type="entry name" value="Si:ch73-28h20.1"/>
    <property type="match status" value="1"/>
</dbReference>
<proteinExistence type="predicted"/>
<reference evidence="7" key="3">
    <citation type="submission" date="2025-09" db="UniProtKB">
        <authorList>
            <consortium name="Ensembl"/>
        </authorList>
    </citation>
    <scope>IDENTIFICATION</scope>
    <source>
        <strain evidence="7">Guanapo</strain>
    </source>
</reference>
<keyword evidence="2" id="KW-1003">Cell membrane</keyword>
<keyword evidence="5" id="KW-0325">Glycoprotein</keyword>
<name>A0A3P9N6F0_POERE</name>
<dbReference type="Bgee" id="ENSPREG00000003588">
    <property type="expression patterns" value="Expressed in head"/>
</dbReference>
<dbReference type="AlphaFoldDB" id="A0A3P9N6F0"/>
<comment type="subcellular location">
    <subcellularLocation>
        <location evidence="1">Cell membrane</location>
    </subcellularLocation>
</comment>
<evidence type="ECO:0000256" key="3">
    <source>
        <dbReference type="ARBA" id="ARBA00022729"/>
    </source>
</evidence>
<evidence type="ECO:0000256" key="2">
    <source>
        <dbReference type="ARBA" id="ARBA00022475"/>
    </source>
</evidence>
<evidence type="ECO:0000313" key="8">
    <source>
        <dbReference type="Proteomes" id="UP000242638"/>
    </source>
</evidence>
<dbReference type="GeneTree" id="ENSGT00390000010398"/>
<dbReference type="InterPro" id="IPR016054">
    <property type="entry name" value="LY6_UPA_recep-like"/>
</dbReference>
<keyword evidence="4" id="KW-0472">Membrane</keyword>
<evidence type="ECO:0000313" key="7">
    <source>
        <dbReference type="Ensembl" id="ENSPREP00000005139.1"/>
    </source>
</evidence>
<dbReference type="SMART" id="SM00134">
    <property type="entry name" value="LU"/>
    <property type="match status" value="1"/>
</dbReference>
<dbReference type="InterPro" id="IPR045860">
    <property type="entry name" value="Snake_toxin-like_sf"/>
</dbReference>
<keyword evidence="8" id="KW-1185">Reference proteome</keyword>
<dbReference type="Ensembl" id="ENSPRET00000005208.1">
    <property type="protein sequence ID" value="ENSPREP00000005139.1"/>
    <property type="gene ID" value="ENSPREG00000003588.1"/>
</dbReference>
<dbReference type="Pfam" id="PF00087">
    <property type="entry name" value="Toxin_TOLIP"/>
    <property type="match status" value="1"/>
</dbReference>
<evidence type="ECO:0000256" key="4">
    <source>
        <dbReference type="ARBA" id="ARBA00023136"/>
    </source>
</evidence>
<dbReference type="GO" id="GO:0005886">
    <property type="term" value="C:plasma membrane"/>
    <property type="evidence" value="ECO:0007669"/>
    <property type="project" value="UniProtKB-SubCell"/>
</dbReference>
<dbReference type="Proteomes" id="UP000242638">
    <property type="component" value="Unassembled WGS sequence"/>
</dbReference>
<dbReference type="Gene3D" id="2.10.60.10">
    <property type="entry name" value="CD59"/>
    <property type="match status" value="1"/>
</dbReference>
<accession>A0A3P9N6F0</accession>
<evidence type="ECO:0000256" key="1">
    <source>
        <dbReference type="ARBA" id="ARBA00004236"/>
    </source>
</evidence>
<evidence type="ECO:0000256" key="5">
    <source>
        <dbReference type="ARBA" id="ARBA00023180"/>
    </source>
</evidence>
<organism evidence="7 8">
    <name type="scientific">Poecilia reticulata</name>
    <name type="common">Guppy</name>
    <name type="synonym">Acanthophacelus reticulatus</name>
    <dbReference type="NCBI Taxonomy" id="8081"/>
    <lineage>
        <taxon>Eukaryota</taxon>
        <taxon>Metazoa</taxon>
        <taxon>Chordata</taxon>
        <taxon>Craniata</taxon>
        <taxon>Vertebrata</taxon>
        <taxon>Euteleostomi</taxon>
        <taxon>Actinopterygii</taxon>
        <taxon>Neopterygii</taxon>
        <taxon>Teleostei</taxon>
        <taxon>Neoteleostei</taxon>
        <taxon>Acanthomorphata</taxon>
        <taxon>Ovalentaria</taxon>
        <taxon>Atherinomorphae</taxon>
        <taxon>Cyprinodontiformes</taxon>
        <taxon>Poeciliidae</taxon>
        <taxon>Poeciliinae</taxon>
        <taxon>Poecilia</taxon>
    </lineage>
</organism>
<dbReference type="InterPro" id="IPR035076">
    <property type="entry name" value="Toxin/TOLIP"/>
</dbReference>
<sequence length="156" mass="17327">MHLILDINGLTIFENDLFLVPFRLDISFSLWVRLDFADTKFSTPDKVLLALKCYTCMGSNNDNCNQQGSKSCPSYSDACAVVVGHDSGVMKSCSYKSFCSQVSSQGYRAPGVRVHCCYSDDCNIKSFASPLPGFSYWLLSLLQKKLVILPFSLACF</sequence>
<dbReference type="SUPFAM" id="SSF57302">
    <property type="entry name" value="Snake toxin-like"/>
    <property type="match status" value="1"/>
</dbReference>
<feature type="domain" description="UPAR/Ly6" evidence="6">
    <location>
        <begin position="51"/>
        <end position="137"/>
    </location>
</feature>
<dbReference type="CDD" id="cd23553">
    <property type="entry name" value="TFP_LU_ECD_Ly6PGE"/>
    <property type="match status" value="1"/>
</dbReference>
<evidence type="ECO:0000259" key="6">
    <source>
        <dbReference type="SMART" id="SM00134"/>
    </source>
</evidence>
<keyword evidence="3" id="KW-0732">Signal</keyword>
<reference evidence="7" key="2">
    <citation type="submission" date="2025-08" db="UniProtKB">
        <authorList>
            <consortium name="Ensembl"/>
        </authorList>
    </citation>
    <scope>IDENTIFICATION</scope>
    <source>
        <strain evidence="7">Guanapo</strain>
    </source>
</reference>
<reference evidence="8" key="1">
    <citation type="submission" date="2013-11" db="EMBL/GenBank/DDBJ databases">
        <title>The genomic landscape of the Guanapo guppy.</title>
        <authorList>
            <person name="Kuenstner A."/>
            <person name="Dreyer C."/>
        </authorList>
    </citation>
    <scope>NUCLEOTIDE SEQUENCE</scope>
    <source>
        <strain evidence="8">Guanapo</strain>
    </source>
</reference>